<organism evidence="1 2">
    <name type="scientific">Reichenbachiella ulvae</name>
    <dbReference type="NCBI Taxonomy" id="2980104"/>
    <lineage>
        <taxon>Bacteria</taxon>
        <taxon>Pseudomonadati</taxon>
        <taxon>Bacteroidota</taxon>
        <taxon>Cytophagia</taxon>
        <taxon>Cytophagales</taxon>
        <taxon>Reichenbachiellaceae</taxon>
        <taxon>Reichenbachiella</taxon>
    </lineage>
</organism>
<dbReference type="Pfam" id="PF13207">
    <property type="entry name" value="AAA_17"/>
    <property type="match status" value="1"/>
</dbReference>
<evidence type="ECO:0000313" key="2">
    <source>
        <dbReference type="Proteomes" id="UP001300692"/>
    </source>
</evidence>
<dbReference type="InterPro" id="IPR027417">
    <property type="entry name" value="P-loop_NTPase"/>
</dbReference>
<keyword evidence="1" id="KW-0067">ATP-binding</keyword>
<keyword evidence="1" id="KW-0547">Nucleotide-binding</keyword>
<proteinExistence type="predicted"/>
<gene>
    <name evidence="1" type="ORF">N7U62_09310</name>
</gene>
<dbReference type="Proteomes" id="UP001300692">
    <property type="component" value="Unassembled WGS sequence"/>
</dbReference>
<dbReference type="RefSeq" id="WP_264137692.1">
    <property type="nucleotide sequence ID" value="NZ_JAOYOD010000001.1"/>
</dbReference>
<comment type="caution">
    <text evidence="1">The sequence shown here is derived from an EMBL/GenBank/DDBJ whole genome shotgun (WGS) entry which is preliminary data.</text>
</comment>
<name>A0ABT3CTK8_9BACT</name>
<reference evidence="1 2" key="1">
    <citation type="submission" date="2022-10" db="EMBL/GenBank/DDBJ databases">
        <title>Comparative genomics and taxonomic characterization of three novel marine species of genus Reichenbachiella exhibiting antioxidant and polysaccharide degradation activities.</title>
        <authorList>
            <person name="Muhammad N."/>
            <person name="Lee Y.-J."/>
            <person name="Ko J."/>
            <person name="Kim S.-G."/>
        </authorList>
    </citation>
    <scope>NUCLEOTIDE SEQUENCE [LARGE SCALE GENOMIC DNA]</scope>
    <source>
        <strain evidence="1 2">ABR2-5</strain>
    </source>
</reference>
<dbReference type="SUPFAM" id="SSF52540">
    <property type="entry name" value="P-loop containing nucleoside triphosphate hydrolases"/>
    <property type="match status" value="1"/>
</dbReference>
<protein>
    <submittedName>
        <fullName evidence="1">ATP-binding protein</fullName>
    </submittedName>
</protein>
<sequence>MHHNLIFIGGIHGVGKGTICSKIANELNLKHLSASEVLKWSEVSPDTSNKFVKDIADTQDRLISGLEKLIKPDVKYLLDGHFCLFDSNGIPQKVSINTFQRIAPIVLAVVKADIGMVANRLKKRDGKDYNQTLLNEMQGIEKSHAIAVAKELNVPFFEINNESIGELIKFLSN</sequence>
<dbReference type="Gene3D" id="3.40.50.300">
    <property type="entry name" value="P-loop containing nucleotide triphosphate hydrolases"/>
    <property type="match status" value="1"/>
</dbReference>
<evidence type="ECO:0000313" key="1">
    <source>
        <dbReference type="EMBL" id="MCV9386859.1"/>
    </source>
</evidence>
<accession>A0ABT3CTK8</accession>
<dbReference type="EMBL" id="JAOYOD010000001">
    <property type="protein sequence ID" value="MCV9386859.1"/>
    <property type="molecule type" value="Genomic_DNA"/>
</dbReference>
<dbReference type="GO" id="GO:0005524">
    <property type="term" value="F:ATP binding"/>
    <property type="evidence" value="ECO:0007669"/>
    <property type="project" value="UniProtKB-KW"/>
</dbReference>
<keyword evidence="2" id="KW-1185">Reference proteome</keyword>